<keyword evidence="8" id="KW-0472">Membrane</keyword>
<keyword evidence="5" id="KW-0256">Endoplasmic reticulum</keyword>
<keyword evidence="13" id="KW-1185">Reference proteome</keyword>
<evidence type="ECO:0000256" key="4">
    <source>
        <dbReference type="ARBA" id="ARBA00022692"/>
    </source>
</evidence>
<evidence type="ECO:0000256" key="1">
    <source>
        <dbReference type="ARBA" id="ARBA00004389"/>
    </source>
</evidence>
<reference evidence="12 13" key="1">
    <citation type="submission" date="2020-03" db="EMBL/GenBank/DDBJ databases">
        <title>Dissostichus mawsoni Genome sequencing and assembly.</title>
        <authorList>
            <person name="Park H."/>
        </authorList>
    </citation>
    <scope>NUCLEOTIDE SEQUENCE [LARGE SCALE GENOMIC DNA]</scope>
    <source>
        <strain evidence="12">DM0001</strain>
        <tissue evidence="12">Muscle</tissue>
    </source>
</reference>
<dbReference type="AlphaFoldDB" id="A0A7J5YUP0"/>
<comment type="caution">
    <text evidence="12">The sequence shown here is derived from an EMBL/GenBank/DDBJ whole genome shotgun (WGS) entry which is preliminary data.</text>
</comment>
<evidence type="ECO:0000313" key="12">
    <source>
        <dbReference type="EMBL" id="KAF3853166.1"/>
    </source>
</evidence>
<keyword evidence="6" id="KW-0391">Immunity</keyword>
<comment type="similarity">
    <text evidence="2">Belongs to the CYBC1 family.</text>
</comment>
<evidence type="ECO:0000256" key="2">
    <source>
        <dbReference type="ARBA" id="ARBA00009907"/>
    </source>
</evidence>
<keyword evidence="7" id="KW-1133">Transmembrane helix</keyword>
<name>A0A7J5YUP0_DISMA</name>
<protein>
    <recommendedName>
        <fullName evidence="10">Essential for reactive oxygen species protein</fullName>
    </recommendedName>
</protein>
<dbReference type="PANTHER" id="PTHR31837">
    <property type="entry name" value="CYTOCHROME B-245 CHAPERONE 1"/>
    <property type="match status" value="1"/>
</dbReference>
<accession>A0A7J5YUP0</accession>
<evidence type="ECO:0000256" key="3">
    <source>
        <dbReference type="ARBA" id="ARBA00022588"/>
    </source>
</evidence>
<evidence type="ECO:0000256" key="5">
    <source>
        <dbReference type="ARBA" id="ARBA00022824"/>
    </source>
</evidence>
<dbReference type="InterPro" id="IPR027846">
    <property type="entry name" value="Cybc1"/>
</dbReference>
<dbReference type="GO" id="GO:0005789">
    <property type="term" value="C:endoplasmic reticulum membrane"/>
    <property type="evidence" value="ECO:0007669"/>
    <property type="project" value="UniProtKB-SubCell"/>
</dbReference>
<feature type="region of interest" description="Disordered" evidence="11">
    <location>
        <begin position="99"/>
        <end position="134"/>
    </location>
</feature>
<dbReference type="PANTHER" id="PTHR31837:SF3">
    <property type="entry name" value="CYTOCHROME B-245 CHAPERONE 1"/>
    <property type="match status" value="1"/>
</dbReference>
<evidence type="ECO:0000256" key="9">
    <source>
        <dbReference type="ARBA" id="ARBA00023186"/>
    </source>
</evidence>
<dbReference type="Proteomes" id="UP000518266">
    <property type="component" value="Unassembled WGS sequence"/>
</dbReference>
<evidence type="ECO:0000313" key="13">
    <source>
        <dbReference type="Proteomes" id="UP000518266"/>
    </source>
</evidence>
<evidence type="ECO:0000256" key="8">
    <source>
        <dbReference type="ARBA" id="ARBA00023136"/>
    </source>
</evidence>
<evidence type="ECO:0000256" key="7">
    <source>
        <dbReference type="ARBA" id="ARBA00022989"/>
    </source>
</evidence>
<keyword evidence="4" id="KW-0812">Transmembrane</keyword>
<organism evidence="12 13">
    <name type="scientific">Dissostichus mawsoni</name>
    <name type="common">Antarctic cod</name>
    <dbReference type="NCBI Taxonomy" id="36200"/>
    <lineage>
        <taxon>Eukaryota</taxon>
        <taxon>Metazoa</taxon>
        <taxon>Chordata</taxon>
        <taxon>Craniata</taxon>
        <taxon>Vertebrata</taxon>
        <taxon>Euteleostomi</taxon>
        <taxon>Actinopterygii</taxon>
        <taxon>Neopterygii</taxon>
        <taxon>Teleostei</taxon>
        <taxon>Neoteleostei</taxon>
        <taxon>Acanthomorphata</taxon>
        <taxon>Eupercaria</taxon>
        <taxon>Perciformes</taxon>
        <taxon>Notothenioidei</taxon>
        <taxon>Nototheniidae</taxon>
        <taxon>Dissostichus</taxon>
    </lineage>
</organism>
<dbReference type="OrthoDB" id="10022724at2759"/>
<sequence>MAAAYYSSDSMLWKLFYVTGCLFVAMQNMEEWEEAVFDKTKNLIELKTFSLYALVLTLWRKGHEKIVLDLTQLCDVCVQEEKALAALLKRFLGLEELQQRREKEEEAQYAGEEEEEEEDSLDNCSDSEEEAEKL</sequence>
<proteinExistence type="inferred from homology"/>
<dbReference type="GO" id="GO:0045087">
    <property type="term" value="P:innate immune response"/>
    <property type="evidence" value="ECO:0007669"/>
    <property type="project" value="UniProtKB-KW"/>
</dbReference>
<evidence type="ECO:0000256" key="11">
    <source>
        <dbReference type="SAM" id="MobiDB-lite"/>
    </source>
</evidence>
<feature type="compositionally biased region" description="Acidic residues" evidence="11">
    <location>
        <begin position="107"/>
        <end position="134"/>
    </location>
</feature>
<gene>
    <name evidence="12" type="ORF">F7725_013854</name>
</gene>
<dbReference type="EMBL" id="JAAKFY010000008">
    <property type="protein sequence ID" value="KAF3853166.1"/>
    <property type="molecule type" value="Genomic_DNA"/>
</dbReference>
<dbReference type="Pfam" id="PF15169">
    <property type="entry name" value="Cybc1_Eros"/>
    <property type="match status" value="1"/>
</dbReference>
<keyword evidence="9" id="KW-0143">Chaperone</keyword>
<evidence type="ECO:0000256" key="6">
    <source>
        <dbReference type="ARBA" id="ARBA00022859"/>
    </source>
</evidence>
<keyword evidence="3" id="KW-0399">Innate immunity</keyword>
<comment type="subcellular location">
    <subcellularLocation>
        <location evidence="1">Endoplasmic reticulum membrane</location>
        <topology evidence="1">Single-pass membrane protein</topology>
    </subcellularLocation>
</comment>
<evidence type="ECO:0000256" key="10">
    <source>
        <dbReference type="ARBA" id="ARBA00030424"/>
    </source>
</evidence>